<dbReference type="InterPro" id="IPR011990">
    <property type="entry name" value="TPR-like_helical_dom_sf"/>
</dbReference>
<feature type="non-terminal residue" evidence="1">
    <location>
        <position position="1"/>
    </location>
</feature>
<dbReference type="Gene3D" id="1.25.40.10">
    <property type="entry name" value="Tetratricopeptide repeat domain"/>
    <property type="match status" value="1"/>
</dbReference>
<sequence>GRIIKIFPHIAKGSGVCKPVIDIDPELNVFRCFGVNEPKKSLKQFKRSRDIWNFFSLEIDFFKWFAVREECTNCKYLHRKICQGGCISFSYPRILDLKKLKNKTQSMFIEAYQNMKSKNYKLAVAKFEEGLNLYGIDSAIICDYIFALLKSFQIHKAELTLDSYQNILIHGESGIYYLMKGLIAEENQKYVEAMRYYRKAIKKVREEKKPELSNRINNLLKRI</sequence>
<dbReference type="EMBL" id="BARS01015321">
    <property type="protein sequence ID" value="GAF89153.1"/>
    <property type="molecule type" value="Genomic_DNA"/>
</dbReference>
<accession>X0T6N3</accession>
<protein>
    <recommendedName>
        <fullName evidence="2">4Fe4S-binding SPASM domain-containing protein</fullName>
    </recommendedName>
</protein>
<name>X0T6N3_9ZZZZ</name>
<evidence type="ECO:0008006" key="2">
    <source>
        <dbReference type="Google" id="ProtNLM"/>
    </source>
</evidence>
<organism evidence="1">
    <name type="scientific">marine sediment metagenome</name>
    <dbReference type="NCBI Taxonomy" id="412755"/>
    <lineage>
        <taxon>unclassified sequences</taxon>
        <taxon>metagenomes</taxon>
        <taxon>ecological metagenomes</taxon>
    </lineage>
</organism>
<dbReference type="SUPFAM" id="SSF48452">
    <property type="entry name" value="TPR-like"/>
    <property type="match status" value="1"/>
</dbReference>
<dbReference type="AlphaFoldDB" id="X0T6N3"/>
<comment type="caution">
    <text evidence="1">The sequence shown here is derived from an EMBL/GenBank/DDBJ whole genome shotgun (WGS) entry which is preliminary data.</text>
</comment>
<reference evidence="1" key="1">
    <citation type="journal article" date="2014" name="Front. Microbiol.">
        <title>High frequency of phylogenetically diverse reductive dehalogenase-homologous genes in deep subseafloor sedimentary metagenomes.</title>
        <authorList>
            <person name="Kawai M."/>
            <person name="Futagami T."/>
            <person name="Toyoda A."/>
            <person name="Takaki Y."/>
            <person name="Nishi S."/>
            <person name="Hori S."/>
            <person name="Arai W."/>
            <person name="Tsubouchi T."/>
            <person name="Morono Y."/>
            <person name="Uchiyama I."/>
            <person name="Ito T."/>
            <person name="Fujiyama A."/>
            <person name="Inagaki F."/>
            <person name="Takami H."/>
        </authorList>
    </citation>
    <scope>NUCLEOTIDE SEQUENCE</scope>
    <source>
        <strain evidence="1">Expedition CK06-06</strain>
    </source>
</reference>
<proteinExistence type="predicted"/>
<evidence type="ECO:0000313" key="1">
    <source>
        <dbReference type="EMBL" id="GAF89153.1"/>
    </source>
</evidence>
<gene>
    <name evidence="1" type="ORF">S01H1_25375</name>
</gene>